<dbReference type="AlphaFoldDB" id="A0A5B7WYM9"/>
<accession>A0A5B7WYM9</accession>
<sequence>MGLSDKKLVEAFYKSDFYKNPDEIKNFLHPEAELYWNSSAGFNKMNFEDITRLSVGMSQSFETLRAEVSHLLRDKDQVTIRWTYHIRTVENPEEEIPLAHFIAIWKVEDGKMMKGYQISQPADENPENLSSFLATKF</sequence>
<dbReference type="Proteomes" id="UP000309016">
    <property type="component" value="Chromosome"/>
</dbReference>
<evidence type="ECO:0000313" key="4">
    <source>
        <dbReference type="Proteomes" id="UP000309016"/>
    </source>
</evidence>
<gene>
    <name evidence="3" type="ORF">FHG64_01785</name>
</gene>
<dbReference type="InterPro" id="IPR032710">
    <property type="entry name" value="NTF2-like_dom_sf"/>
</dbReference>
<dbReference type="OrthoDB" id="1452256at2"/>
<dbReference type="RefSeq" id="WP_139064805.1">
    <property type="nucleotide sequence ID" value="NZ_CP040812.1"/>
</dbReference>
<dbReference type="KEGG" id="afla:FHG64_01785"/>
<dbReference type="InterPro" id="IPR037401">
    <property type="entry name" value="SnoaL-like"/>
</dbReference>
<organism evidence="3 4">
    <name type="scientific">Antarcticibacterium flavum</name>
    <dbReference type="NCBI Taxonomy" id="2058175"/>
    <lineage>
        <taxon>Bacteria</taxon>
        <taxon>Pseudomonadati</taxon>
        <taxon>Bacteroidota</taxon>
        <taxon>Flavobacteriia</taxon>
        <taxon>Flavobacteriales</taxon>
        <taxon>Flavobacteriaceae</taxon>
        <taxon>Antarcticibacterium</taxon>
    </lineage>
</organism>
<reference evidence="3 4" key="1">
    <citation type="submission" date="2019-06" db="EMBL/GenBank/DDBJ databases">
        <title>Complete genome sequence of Antarcticibacterium flavum KCTC 52984T from an Antarctic marine sediment.</title>
        <authorList>
            <person name="Lee Y.M."/>
            <person name="Shin S.C."/>
        </authorList>
    </citation>
    <scope>NUCLEOTIDE SEQUENCE [LARGE SCALE GENOMIC DNA]</scope>
    <source>
        <strain evidence="3 4">KCTC 52984</strain>
    </source>
</reference>
<dbReference type="EMBL" id="CP040812">
    <property type="protein sequence ID" value="QCY68229.1"/>
    <property type="molecule type" value="Genomic_DNA"/>
</dbReference>
<proteinExistence type="predicted"/>
<feature type="domain" description="SnoaL-like" evidence="2">
    <location>
        <begin position="18"/>
        <end position="112"/>
    </location>
</feature>
<dbReference type="SUPFAM" id="SSF54427">
    <property type="entry name" value="NTF2-like"/>
    <property type="match status" value="1"/>
</dbReference>
<dbReference type="Gene3D" id="3.10.450.50">
    <property type="match status" value="1"/>
</dbReference>
<evidence type="ECO:0000256" key="1">
    <source>
        <dbReference type="SAM" id="MobiDB-lite"/>
    </source>
</evidence>
<name>A0A5B7WYM9_9FLAO</name>
<evidence type="ECO:0000259" key="2">
    <source>
        <dbReference type="Pfam" id="PF12680"/>
    </source>
</evidence>
<protein>
    <submittedName>
        <fullName evidence="3">Nuclear transport factor 2 family protein</fullName>
    </submittedName>
</protein>
<feature type="region of interest" description="Disordered" evidence="1">
    <location>
        <begin position="118"/>
        <end position="137"/>
    </location>
</feature>
<dbReference type="Pfam" id="PF12680">
    <property type="entry name" value="SnoaL_2"/>
    <property type="match status" value="1"/>
</dbReference>
<keyword evidence="4" id="KW-1185">Reference proteome</keyword>
<evidence type="ECO:0000313" key="3">
    <source>
        <dbReference type="EMBL" id="QCY68229.1"/>
    </source>
</evidence>